<dbReference type="Gene3D" id="3.20.20.450">
    <property type="entry name" value="EAL domain"/>
    <property type="match status" value="1"/>
</dbReference>
<dbReference type="InterPro" id="IPR001633">
    <property type="entry name" value="EAL_dom"/>
</dbReference>
<dbReference type="InterPro" id="IPR035919">
    <property type="entry name" value="EAL_sf"/>
</dbReference>
<organism evidence="2 3">
    <name type="scientific">Kineococcus radiotolerans</name>
    <dbReference type="NCBI Taxonomy" id="131568"/>
    <lineage>
        <taxon>Bacteria</taxon>
        <taxon>Bacillati</taxon>
        <taxon>Actinomycetota</taxon>
        <taxon>Actinomycetes</taxon>
        <taxon>Kineosporiales</taxon>
        <taxon>Kineosporiaceae</taxon>
        <taxon>Kineococcus</taxon>
    </lineage>
</organism>
<sequence length="442" mass="47335">MPGAPRHPREKERLASLRSYRVLDTRPDPALDAITAAAARALGAPAAVLGLVDEHRQWFKSSAGLEEFLGHPSRGTSLDVSFCAHVVATEAPLVVPDTRLDPRFADNAFVVGSEDLRSYVGAPVVGRDGLPLGALCVLDQRPREHDAAAVAVLVDLAATLAELLELRRLDATAGLGTRDLLAESHRLRAGIDADELVLHYQPVVDLASRRWLGVEALVRWAHPERGLLPPAAFLPLAEASGLVVPLGRTVLERACAQAARWRREVGPAADLGVAVNVSARQLSEPDVVDVVVEALVLSGLPASALVLELTETSLAAGCTEVDIALQRIRALGVTLALDDFGTGYASFSYLQRFQPDVVKLDRCFVEGLNRSERDDLLAGTLVELALRLGCDVVAEGIEHPDQVRALTRLGVRVAQGYLFSAPRDPQDLFGPAPGRGGFSRPR</sequence>
<dbReference type="InterPro" id="IPR050706">
    <property type="entry name" value="Cyclic-di-GMP_PDE-like"/>
</dbReference>
<dbReference type="SMART" id="SM00065">
    <property type="entry name" value="GAF"/>
    <property type="match status" value="1"/>
</dbReference>
<evidence type="ECO:0000259" key="1">
    <source>
        <dbReference type="PROSITE" id="PS50883"/>
    </source>
</evidence>
<dbReference type="PANTHER" id="PTHR33121">
    <property type="entry name" value="CYCLIC DI-GMP PHOSPHODIESTERASE PDEF"/>
    <property type="match status" value="1"/>
</dbReference>
<dbReference type="SMART" id="SM00052">
    <property type="entry name" value="EAL"/>
    <property type="match status" value="1"/>
</dbReference>
<dbReference type="Pfam" id="PF00563">
    <property type="entry name" value="EAL"/>
    <property type="match status" value="1"/>
</dbReference>
<proteinExistence type="predicted"/>
<dbReference type="GO" id="GO:0071111">
    <property type="term" value="F:cyclic-guanylate-specific phosphodiesterase activity"/>
    <property type="evidence" value="ECO:0007669"/>
    <property type="project" value="InterPro"/>
</dbReference>
<protein>
    <submittedName>
        <fullName evidence="2">EAL domain-containing protein (Putative c-di-GMP-specific phosphodiesterase class I)</fullName>
    </submittedName>
</protein>
<dbReference type="AlphaFoldDB" id="A0A7W4XYR2"/>
<dbReference type="SUPFAM" id="SSF141868">
    <property type="entry name" value="EAL domain-like"/>
    <property type="match status" value="1"/>
</dbReference>
<dbReference type="PANTHER" id="PTHR33121:SF70">
    <property type="entry name" value="SIGNALING PROTEIN YKOW"/>
    <property type="match status" value="1"/>
</dbReference>
<dbReference type="SUPFAM" id="SSF55781">
    <property type="entry name" value="GAF domain-like"/>
    <property type="match status" value="1"/>
</dbReference>
<reference evidence="2 3" key="2">
    <citation type="submission" date="2020-08" db="EMBL/GenBank/DDBJ databases">
        <authorList>
            <person name="Partida-Martinez L."/>
            <person name="Huntemann M."/>
            <person name="Clum A."/>
            <person name="Wang J."/>
            <person name="Palaniappan K."/>
            <person name="Ritter S."/>
            <person name="Chen I.-M."/>
            <person name="Stamatis D."/>
            <person name="Reddy T."/>
            <person name="O'Malley R."/>
            <person name="Daum C."/>
            <person name="Shapiro N."/>
            <person name="Ivanova N."/>
            <person name="Kyrpides N."/>
            <person name="Woyke T."/>
        </authorList>
    </citation>
    <scope>NUCLEOTIDE SEQUENCE [LARGE SCALE GENOMIC DNA]</scope>
    <source>
        <strain evidence="2 3">AS2.23</strain>
    </source>
</reference>
<name>A0A7W4XYR2_KINRA</name>
<dbReference type="Proteomes" id="UP000533269">
    <property type="component" value="Unassembled WGS sequence"/>
</dbReference>
<comment type="caution">
    <text evidence="2">The sequence shown here is derived from an EMBL/GenBank/DDBJ whole genome shotgun (WGS) entry which is preliminary data.</text>
</comment>
<dbReference type="CDD" id="cd01948">
    <property type="entry name" value="EAL"/>
    <property type="match status" value="1"/>
</dbReference>
<dbReference type="RefSeq" id="WP_183392277.1">
    <property type="nucleotide sequence ID" value="NZ_JACHVY010000003.1"/>
</dbReference>
<reference evidence="2 3" key="1">
    <citation type="submission" date="2020-08" db="EMBL/GenBank/DDBJ databases">
        <title>The Agave Microbiome: Exploring the role of microbial communities in plant adaptations to desert environments.</title>
        <authorList>
            <person name="Partida-Martinez L.P."/>
        </authorList>
    </citation>
    <scope>NUCLEOTIDE SEQUENCE [LARGE SCALE GENOMIC DNA]</scope>
    <source>
        <strain evidence="2 3">AS2.23</strain>
    </source>
</reference>
<dbReference type="InterPro" id="IPR029016">
    <property type="entry name" value="GAF-like_dom_sf"/>
</dbReference>
<accession>A0A7W4XYR2</accession>
<dbReference type="Pfam" id="PF01590">
    <property type="entry name" value="GAF"/>
    <property type="match status" value="1"/>
</dbReference>
<dbReference type="PROSITE" id="PS50883">
    <property type="entry name" value="EAL"/>
    <property type="match status" value="1"/>
</dbReference>
<dbReference type="EMBL" id="JACHVY010000003">
    <property type="protein sequence ID" value="MBB2902505.1"/>
    <property type="molecule type" value="Genomic_DNA"/>
</dbReference>
<dbReference type="Gene3D" id="3.30.450.40">
    <property type="match status" value="1"/>
</dbReference>
<evidence type="ECO:0000313" key="2">
    <source>
        <dbReference type="EMBL" id="MBB2902505.1"/>
    </source>
</evidence>
<gene>
    <name evidence="2" type="ORF">FHR75_003336</name>
</gene>
<dbReference type="InterPro" id="IPR003018">
    <property type="entry name" value="GAF"/>
</dbReference>
<feature type="domain" description="EAL" evidence="1">
    <location>
        <begin position="180"/>
        <end position="436"/>
    </location>
</feature>
<evidence type="ECO:0000313" key="3">
    <source>
        <dbReference type="Proteomes" id="UP000533269"/>
    </source>
</evidence>